<dbReference type="Proteomes" id="UP000032431">
    <property type="component" value="Chromosome I"/>
</dbReference>
<dbReference type="PROSITE" id="PS50075">
    <property type="entry name" value="CARRIER"/>
    <property type="match status" value="1"/>
</dbReference>
<dbReference type="SMART" id="SM00823">
    <property type="entry name" value="PKS_PP"/>
    <property type="match status" value="1"/>
</dbReference>
<dbReference type="SUPFAM" id="SSF47336">
    <property type="entry name" value="ACP-like"/>
    <property type="match status" value="1"/>
</dbReference>
<dbReference type="InterPro" id="IPR014030">
    <property type="entry name" value="Ketoacyl_synth_N"/>
</dbReference>
<dbReference type="InterPro" id="IPR016035">
    <property type="entry name" value="Acyl_Trfase/lysoPLipase"/>
</dbReference>
<dbReference type="InterPro" id="IPR016039">
    <property type="entry name" value="Thiolase-like"/>
</dbReference>
<dbReference type="FunFam" id="3.40.47.10:FF:000042">
    <property type="entry name" value="Polyketide synthase Pks13"/>
    <property type="match status" value="1"/>
</dbReference>
<reference evidence="11" key="1">
    <citation type="submission" date="2014-07" db="EMBL/GenBank/DDBJ databases">
        <authorList>
            <person name="Wibberg D."/>
        </authorList>
    </citation>
    <scope>NUCLEOTIDE SEQUENCE [LARGE SCALE GENOMIC DNA]</scope>
    <source>
        <strain evidence="11">DG5</strain>
    </source>
</reference>
<gene>
    <name evidence="10" type="ORF">CCDG5_0917</name>
</gene>
<evidence type="ECO:0000256" key="1">
    <source>
        <dbReference type="ARBA" id="ARBA00022450"/>
    </source>
</evidence>
<keyword evidence="3" id="KW-0808">Transferase</keyword>
<dbReference type="GO" id="GO:0004312">
    <property type="term" value="F:fatty acid synthase activity"/>
    <property type="evidence" value="ECO:0007669"/>
    <property type="project" value="TreeGrafter"/>
</dbReference>
<evidence type="ECO:0000256" key="3">
    <source>
        <dbReference type="ARBA" id="ARBA00022679"/>
    </source>
</evidence>
<evidence type="ECO:0000259" key="8">
    <source>
        <dbReference type="PROSITE" id="PS50075"/>
    </source>
</evidence>
<dbReference type="InterPro" id="IPR001227">
    <property type="entry name" value="Ac_transferase_dom_sf"/>
</dbReference>
<accession>A0A078KK42</accession>
<feature type="domain" description="Ketosynthase family 3 (KS3)" evidence="9">
    <location>
        <begin position="9"/>
        <end position="436"/>
    </location>
</feature>
<dbReference type="HOGENOM" id="CLU_000022_16_6_9"/>
<dbReference type="PATRIC" id="fig|29343.3.peg.969"/>
<dbReference type="AlphaFoldDB" id="A0A078KK42"/>
<evidence type="ECO:0000256" key="4">
    <source>
        <dbReference type="ARBA" id="ARBA00022832"/>
    </source>
</evidence>
<dbReference type="FunFam" id="1.10.1200.10:FF:000016">
    <property type="entry name" value="Non-ribosomal peptide synthase"/>
    <property type="match status" value="1"/>
</dbReference>
<feature type="domain" description="Carrier" evidence="8">
    <location>
        <begin position="827"/>
        <end position="902"/>
    </location>
</feature>
<dbReference type="InterPro" id="IPR036736">
    <property type="entry name" value="ACP-like_sf"/>
</dbReference>
<evidence type="ECO:0000259" key="9">
    <source>
        <dbReference type="PROSITE" id="PS52004"/>
    </source>
</evidence>
<dbReference type="Gene3D" id="3.40.366.10">
    <property type="entry name" value="Malonyl-Coenzyme A Acyl Carrier Protein, domain 2"/>
    <property type="match status" value="2"/>
</dbReference>
<dbReference type="InterPro" id="IPR020806">
    <property type="entry name" value="PKS_PP-bd"/>
</dbReference>
<dbReference type="SMART" id="SM00827">
    <property type="entry name" value="PKS_AT"/>
    <property type="match status" value="1"/>
</dbReference>
<keyword evidence="5" id="KW-0443">Lipid metabolism</keyword>
<evidence type="ECO:0000256" key="5">
    <source>
        <dbReference type="ARBA" id="ARBA00023098"/>
    </source>
</evidence>
<dbReference type="InterPro" id="IPR050091">
    <property type="entry name" value="PKS_NRPS_Biosynth_Enz"/>
</dbReference>
<evidence type="ECO:0000256" key="2">
    <source>
        <dbReference type="ARBA" id="ARBA00022553"/>
    </source>
</evidence>
<dbReference type="Gene3D" id="3.40.47.10">
    <property type="match status" value="1"/>
</dbReference>
<dbReference type="PANTHER" id="PTHR43775:SF51">
    <property type="entry name" value="INACTIVE PHENOLPHTHIOCEROL SYNTHESIS POLYKETIDE SYNTHASE TYPE I PKS1-RELATED"/>
    <property type="match status" value="1"/>
</dbReference>
<name>A0A078KK42_9FIRM</name>
<dbReference type="Gene3D" id="1.10.1200.10">
    <property type="entry name" value="ACP-like"/>
    <property type="match status" value="1"/>
</dbReference>
<dbReference type="Pfam" id="PF00109">
    <property type="entry name" value="ketoacyl-synt"/>
    <property type="match status" value="1"/>
</dbReference>
<dbReference type="SUPFAM" id="SSF52151">
    <property type="entry name" value="FabD/lysophospholipase-like"/>
    <property type="match status" value="1"/>
</dbReference>
<dbReference type="GO" id="GO:0044550">
    <property type="term" value="P:secondary metabolite biosynthetic process"/>
    <property type="evidence" value="ECO:0007669"/>
    <property type="project" value="UniProtKB-ARBA"/>
</dbReference>
<evidence type="ECO:0000256" key="7">
    <source>
        <dbReference type="SAM" id="MobiDB-lite"/>
    </source>
</evidence>
<dbReference type="Pfam" id="PF00550">
    <property type="entry name" value="PP-binding"/>
    <property type="match status" value="1"/>
</dbReference>
<dbReference type="SUPFAM" id="SSF53901">
    <property type="entry name" value="Thiolase-like"/>
    <property type="match status" value="1"/>
</dbReference>
<dbReference type="GO" id="GO:0006633">
    <property type="term" value="P:fatty acid biosynthetic process"/>
    <property type="evidence" value="ECO:0007669"/>
    <property type="project" value="TreeGrafter"/>
</dbReference>
<dbReference type="InterPro" id="IPR014031">
    <property type="entry name" value="Ketoacyl_synth_C"/>
</dbReference>
<proteinExistence type="predicted"/>
<dbReference type="OrthoDB" id="2203190at2"/>
<feature type="region of interest" description="Disordered" evidence="7">
    <location>
        <begin position="801"/>
        <end position="822"/>
    </location>
</feature>
<dbReference type="KEGG" id="ccel:CCDG5_0917"/>
<dbReference type="InterPro" id="IPR014043">
    <property type="entry name" value="Acyl_transferase_dom"/>
</dbReference>
<protein>
    <submittedName>
        <fullName evidence="10">Beta-ketoacyl synthase</fullName>
    </submittedName>
</protein>
<keyword evidence="6" id="KW-0511">Multifunctional enzyme</keyword>
<keyword evidence="1" id="KW-0596">Phosphopantetheine</keyword>
<dbReference type="CDD" id="cd00833">
    <property type="entry name" value="PKS"/>
    <property type="match status" value="1"/>
</dbReference>
<evidence type="ECO:0000256" key="6">
    <source>
        <dbReference type="ARBA" id="ARBA00023268"/>
    </source>
</evidence>
<keyword evidence="2" id="KW-0597">Phosphoprotein</keyword>
<evidence type="ECO:0000313" key="10">
    <source>
        <dbReference type="EMBL" id="CDZ24036.1"/>
    </source>
</evidence>
<sequence>MSELNENMENAIAIIGMTGRFPGAKNLDEFWNNLCNGVESVQNFSREQLIEMGIDKNLLDNPQYVPADAILEDMDKFDAGFFGYSAREAEIMDPQHRLFLESAWEVLESAGYSSELYDGRIAVYAGANLSSYMIRNIYSNPALVRQLGSFKIMIANGQDFLATKVSHKMNLMGPSVNVNTLCSSSMVAVHFACQNLLNYGCDIAIAGGVSLQVTRNEAFFYQEGGIGSADGHCRAFDAKANGTVSGSGLAIVVLKRLEDAIADGDYIHAVIRGTGINNDGAVKNSYTAPSVDGQSQCIAEAIAMSGVNPETITYIDAHGTGTNLGDPIEIAALTKAYRAYTDKKQYCAIGSVKTNIGHLVHAGGLASLIKTVLSMQHRQIPPSLNFEEPNPKIDFVNSPFYVNTRLSKWESNGTPLRAGVSSFGIGGTNTHVILEEAPQIEPSEKSKRPWQLIILSAKTETALEKMTSNLAEYVKNHQELDLADIAFTLQVGRRNFAHKRFLVCRDKNDLITSLQNLQSDKVYTHFQKAKEQQTAFVFPHYERWYPEMGHVLYETEKGFRKTVDKCAEILMDLISRDIRNDMYNKSEVSDERISRIGMFVTEYALAKLLMSLEVTPDIMIGQGVGELVAACIAGVFSLEDALKLVSADDIASMQNVAEQVALKEPTIPFVSGVTGKGISDAEALDPNYWAELLNTSNAFEAGIEDMLKDQNLVLIEIGPDIVANIKTDDLPEANRDGRVIALMPGSFMGDEDYKFFIENIGRYWLYGGRVNWYKLYKNERRHRIPLPTYPFERQRYWIEPGKQNDEDEGGAALDKRPRPELETPYVAPRNDTERKIAEICEDILGYDKIGVNDDFFELGGHSLLAVAFIARLRKVFKQDISLERLFENTTVAKLSAIFGSESEDEDTSQDFEEGSI</sequence>
<dbReference type="Gene3D" id="3.30.70.3290">
    <property type="match status" value="2"/>
</dbReference>
<dbReference type="InterPro" id="IPR009081">
    <property type="entry name" value="PP-bd_ACP"/>
</dbReference>
<organism evidence="10 11">
    <name type="scientific">[Clostridium] cellulosi</name>
    <dbReference type="NCBI Taxonomy" id="29343"/>
    <lineage>
        <taxon>Bacteria</taxon>
        <taxon>Bacillati</taxon>
        <taxon>Bacillota</taxon>
        <taxon>Clostridia</taxon>
        <taxon>Eubacteriales</taxon>
        <taxon>Oscillospiraceae</taxon>
        <taxon>Oscillospiraceae incertae sedis</taxon>
    </lineage>
</organism>
<dbReference type="STRING" id="29343.CCDG5_0917"/>
<evidence type="ECO:0000313" key="11">
    <source>
        <dbReference type="Proteomes" id="UP000032431"/>
    </source>
</evidence>
<dbReference type="EMBL" id="LM995447">
    <property type="protein sequence ID" value="CDZ24036.1"/>
    <property type="molecule type" value="Genomic_DNA"/>
</dbReference>
<keyword evidence="4" id="KW-0276">Fatty acid metabolism</keyword>
<dbReference type="PANTHER" id="PTHR43775">
    <property type="entry name" value="FATTY ACID SYNTHASE"/>
    <property type="match status" value="1"/>
</dbReference>
<keyword evidence="11" id="KW-1185">Reference proteome</keyword>
<dbReference type="GO" id="GO:0031177">
    <property type="term" value="F:phosphopantetheine binding"/>
    <property type="evidence" value="ECO:0007669"/>
    <property type="project" value="InterPro"/>
</dbReference>
<dbReference type="Pfam" id="PF02801">
    <property type="entry name" value="Ketoacyl-synt_C"/>
    <property type="match status" value="1"/>
</dbReference>
<dbReference type="InterPro" id="IPR020841">
    <property type="entry name" value="PKS_Beta-ketoAc_synthase_dom"/>
</dbReference>
<dbReference type="PROSITE" id="PS52004">
    <property type="entry name" value="KS3_2"/>
    <property type="match status" value="1"/>
</dbReference>
<dbReference type="SMART" id="SM00825">
    <property type="entry name" value="PKS_KS"/>
    <property type="match status" value="1"/>
</dbReference>
<dbReference type="Pfam" id="PF00698">
    <property type="entry name" value="Acyl_transf_1"/>
    <property type="match status" value="1"/>
</dbReference>
<dbReference type="Pfam" id="PF22621">
    <property type="entry name" value="CurL-like_PKS_C"/>
    <property type="match status" value="1"/>
</dbReference>